<dbReference type="InterPro" id="IPR029068">
    <property type="entry name" value="Glyas_Bleomycin-R_OHBP_Dase"/>
</dbReference>
<dbReference type="PROSITE" id="PS51819">
    <property type="entry name" value="VOC"/>
    <property type="match status" value="1"/>
</dbReference>
<reference evidence="10 18" key="6">
    <citation type="submission" date="2019-09" db="EMBL/GenBank/DDBJ databases">
        <title>Strain-level analysis of Eubacterium rectale using genomes from metagenomes.</title>
        <authorList>
            <person name="Karcher N."/>
            <person name="Segata N."/>
        </authorList>
    </citation>
    <scope>NUCLEOTIDE SEQUENCE [LARGE SCALE GENOMIC DNA]</scope>
    <source>
        <strain evidence="10 18">T3WBe13</strain>
    </source>
</reference>
<dbReference type="Proteomes" id="UP000286104">
    <property type="component" value="Unassembled WGS sequence"/>
</dbReference>
<reference evidence="11" key="1">
    <citation type="submission" date="2015-05" db="EMBL/GenBank/DDBJ databases">
        <authorList>
            <consortium name="Pathogen Informatics"/>
        </authorList>
    </citation>
    <scope>NUCLEOTIDE SEQUENCE [LARGE SCALE GENOMIC DNA]</scope>
    <source>
        <strain evidence="3 12">2789STDY5834968</strain>
        <strain evidence="11">T1-815</strain>
    </source>
</reference>
<evidence type="ECO:0000313" key="19">
    <source>
        <dbReference type="Proteomes" id="UP000479563"/>
    </source>
</evidence>
<evidence type="ECO:0000313" key="15">
    <source>
        <dbReference type="Proteomes" id="UP000283721"/>
    </source>
</evidence>
<evidence type="ECO:0000313" key="14">
    <source>
        <dbReference type="Proteomes" id="UP000266066"/>
    </source>
</evidence>
<feature type="domain" description="VOC" evidence="1">
    <location>
        <begin position="2"/>
        <end position="119"/>
    </location>
</feature>
<evidence type="ECO:0000313" key="17">
    <source>
        <dbReference type="Proteomes" id="UP000286104"/>
    </source>
</evidence>
<dbReference type="InterPro" id="IPR025870">
    <property type="entry name" value="Glyoxalase-like_dom"/>
</dbReference>
<dbReference type="EMBL" id="CYXM01000025">
    <property type="protein sequence ID" value="CUN29048.1"/>
    <property type="molecule type" value="Genomic_DNA"/>
</dbReference>
<name>A0A0M6WVT7_9FIRM</name>
<evidence type="ECO:0000313" key="16">
    <source>
        <dbReference type="Proteomes" id="UP000284835"/>
    </source>
</evidence>
<evidence type="ECO:0000313" key="4">
    <source>
        <dbReference type="EMBL" id="MSC61395.1"/>
    </source>
</evidence>
<keyword evidence="11" id="KW-1185">Reference proteome</keyword>
<dbReference type="Pfam" id="PF12681">
    <property type="entry name" value="Glyoxalase_2"/>
    <property type="match status" value="1"/>
</dbReference>
<reference evidence="10 18" key="5">
    <citation type="submission" date="2019-08" db="EMBL/GenBank/DDBJ databases">
        <authorList>
            <person name="Duncan S."/>
            <person name="Walker A."/>
        </authorList>
    </citation>
    <scope>NUCLEOTIDE SEQUENCE [LARGE SCALE GENOMIC DNA]</scope>
    <source>
        <strain evidence="10 18">T3WBe13</strain>
    </source>
</reference>
<evidence type="ECO:0000313" key="2">
    <source>
        <dbReference type="EMBL" id="CRL40913.1"/>
    </source>
</evidence>
<sequence length="127" mass="14736">MKLKNILIVVDNIEESIHFYNELFGLNVISRQEGNVIMSEGLVLQDAGIWKESMQIQTIPYNNMTELYFEDNDIEGVVKKLESGRYEVRYATALTELDGGQKLVRFYDPSGNLIEVRTPWDKFVNRE</sequence>
<protein>
    <submittedName>
        <fullName evidence="3 4">Glyoxalase</fullName>
    </submittedName>
</protein>
<evidence type="ECO:0000313" key="10">
    <source>
        <dbReference type="EMBL" id="TYL56811.1"/>
    </source>
</evidence>
<evidence type="ECO:0000313" key="8">
    <source>
        <dbReference type="EMBL" id="RHC36895.1"/>
    </source>
</evidence>
<evidence type="ECO:0000313" key="7">
    <source>
        <dbReference type="EMBL" id="RGZ87265.1"/>
    </source>
</evidence>
<evidence type="ECO:0000313" key="9">
    <source>
        <dbReference type="EMBL" id="RHD91891.1"/>
    </source>
</evidence>
<dbReference type="Proteomes" id="UP000283721">
    <property type="component" value="Unassembled WGS sequence"/>
</dbReference>
<reference evidence="13 14" key="3">
    <citation type="submission" date="2018-08" db="EMBL/GenBank/DDBJ databases">
        <title>A genome reference for cultivated species of the human gut microbiota.</title>
        <authorList>
            <person name="Zou Y."/>
            <person name="Xue W."/>
            <person name="Luo G."/>
        </authorList>
    </citation>
    <scope>NUCLEOTIDE SEQUENCE [LARGE SCALE GENOMIC DNA]</scope>
    <source>
        <strain evidence="6 14">AF25-15</strain>
        <strain evidence="9 16">AM30-13AC</strain>
        <strain evidence="8 17">AM36-3AA</strain>
        <strain evidence="7 15">AM47-6BH</strain>
        <strain evidence="5 13">OM08-12AT</strain>
    </source>
</reference>
<evidence type="ECO:0000313" key="18">
    <source>
        <dbReference type="Proteomes" id="UP000324327"/>
    </source>
</evidence>
<dbReference type="EMBL" id="WKQP01000033">
    <property type="protein sequence ID" value="MSC61395.1"/>
    <property type="molecule type" value="Genomic_DNA"/>
</dbReference>
<dbReference type="EMBL" id="VSTF01000025">
    <property type="protein sequence ID" value="TYL56811.1"/>
    <property type="molecule type" value="Genomic_DNA"/>
</dbReference>
<dbReference type="EMBL" id="CVRQ01000027">
    <property type="protein sequence ID" value="CRL40913.1"/>
    <property type="molecule type" value="Genomic_DNA"/>
</dbReference>
<accession>A0A0M6WVT7</accession>
<dbReference type="Proteomes" id="UP000260717">
    <property type="component" value="Unassembled WGS sequence"/>
</dbReference>
<evidence type="ECO:0000313" key="11">
    <source>
        <dbReference type="Proteomes" id="UP000049472"/>
    </source>
</evidence>
<dbReference type="OrthoDB" id="9815599at2"/>
<dbReference type="Proteomes" id="UP000324327">
    <property type="component" value="Unassembled WGS sequence"/>
</dbReference>
<dbReference type="Proteomes" id="UP000284835">
    <property type="component" value="Unassembled WGS sequence"/>
</dbReference>
<dbReference type="EMBL" id="QSES01000061">
    <property type="protein sequence ID" value="RGZ87265.1"/>
    <property type="molecule type" value="Genomic_DNA"/>
</dbReference>
<evidence type="ECO:0000313" key="12">
    <source>
        <dbReference type="Proteomes" id="UP000095673"/>
    </source>
</evidence>
<organism evidence="2 11">
    <name type="scientific">Agathobacter rectalis</name>
    <dbReference type="NCBI Taxonomy" id="39491"/>
    <lineage>
        <taxon>Bacteria</taxon>
        <taxon>Bacillati</taxon>
        <taxon>Bacillota</taxon>
        <taxon>Clostridia</taxon>
        <taxon>Lachnospirales</taxon>
        <taxon>Lachnospiraceae</taxon>
        <taxon>Agathobacter</taxon>
    </lineage>
</organism>
<gene>
    <name evidence="9" type="ORF">DW775_13395</name>
    <name evidence="8" type="ORF">DW848_13385</name>
    <name evidence="7" type="ORF">DW967_17245</name>
    <name evidence="6" type="ORF">DWY38_15465</name>
    <name evidence="5" type="ORF">DXC13_14220</name>
    <name evidence="3" type="ORF">ERS852580_03348</name>
    <name evidence="10" type="ORF">FYL31_14175</name>
    <name evidence="4" type="ORF">GKE07_14580</name>
    <name evidence="2" type="ORF">T1815_25121</name>
</gene>
<dbReference type="Gene3D" id="3.10.180.10">
    <property type="entry name" value="2,3-Dihydroxybiphenyl 1,2-Dioxygenase, domain 1"/>
    <property type="match status" value="1"/>
</dbReference>
<reference evidence="4 19" key="4">
    <citation type="journal article" date="2019" name="Nat. Med.">
        <title>A library of human gut bacterial isolates paired with longitudinal multiomics data enables mechanistic microbiome research.</title>
        <authorList>
            <person name="Poyet M."/>
            <person name="Groussin M."/>
            <person name="Gibbons S.M."/>
            <person name="Avila-Pacheco J."/>
            <person name="Jiang X."/>
            <person name="Kearney S.M."/>
            <person name="Perrotta A.R."/>
            <person name="Berdy B."/>
            <person name="Zhao S."/>
            <person name="Lieberman T.D."/>
            <person name="Swanson P.K."/>
            <person name="Smith M."/>
            <person name="Roesemann S."/>
            <person name="Alexander J.E."/>
            <person name="Rich S.A."/>
            <person name="Livny J."/>
            <person name="Vlamakis H."/>
            <person name="Clish C."/>
            <person name="Bullock K."/>
            <person name="Deik A."/>
            <person name="Scott J."/>
            <person name="Pierce K.A."/>
            <person name="Xavier R.J."/>
            <person name="Alm E.J."/>
        </authorList>
    </citation>
    <scope>NUCLEOTIDE SEQUENCE [LARGE SCALE GENOMIC DNA]</scope>
    <source>
        <strain evidence="4 19">BIOML-A11</strain>
    </source>
</reference>
<dbReference type="SUPFAM" id="SSF54593">
    <property type="entry name" value="Glyoxalase/Bleomycin resistance protein/Dihydroxybiphenyl dioxygenase"/>
    <property type="match status" value="1"/>
</dbReference>
<dbReference type="EMBL" id="QSJS01000023">
    <property type="protein sequence ID" value="RHD91891.1"/>
    <property type="molecule type" value="Genomic_DNA"/>
</dbReference>
<dbReference type="EMBL" id="QRUJ01000028">
    <property type="protein sequence ID" value="RGR52054.1"/>
    <property type="molecule type" value="Genomic_DNA"/>
</dbReference>
<dbReference type="EMBL" id="QSTI01000033">
    <property type="protein sequence ID" value="RGM44430.1"/>
    <property type="molecule type" value="Genomic_DNA"/>
</dbReference>
<dbReference type="Proteomes" id="UP000266066">
    <property type="component" value="Unassembled WGS sequence"/>
</dbReference>
<proteinExistence type="predicted"/>
<evidence type="ECO:0000313" key="3">
    <source>
        <dbReference type="EMBL" id="CUN29048.1"/>
    </source>
</evidence>
<evidence type="ECO:0000313" key="13">
    <source>
        <dbReference type="Proteomes" id="UP000260717"/>
    </source>
</evidence>
<dbReference type="Proteomes" id="UP000049472">
    <property type="component" value="Unassembled WGS sequence"/>
</dbReference>
<evidence type="ECO:0000313" key="5">
    <source>
        <dbReference type="EMBL" id="RGM44430.1"/>
    </source>
</evidence>
<dbReference type="RefSeq" id="WP_015568646.1">
    <property type="nucleotide sequence ID" value="NZ_AP031452.1"/>
</dbReference>
<dbReference type="EMBL" id="QSHU01000022">
    <property type="protein sequence ID" value="RHC36895.1"/>
    <property type="molecule type" value="Genomic_DNA"/>
</dbReference>
<reference evidence="2" key="2">
    <citation type="submission" date="2015-05" db="EMBL/GenBank/DDBJ databases">
        <authorList>
            <person name="Wang D.B."/>
            <person name="Wang M."/>
        </authorList>
    </citation>
    <scope>NUCLEOTIDE SEQUENCE [LARGE SCALE GENOMIC DNA]</scope>
    <source>
        <strain evidence="2">T1-815</strain>
    </source>
</reference>
<evidence type="ECO:0000313" key="6">
    <source>
        <dbReference type="EMBL" id="RGR52054.1"/>
    </source>
</evidence>
<dbReference type="InterPro" id="IPR037523">
    <property type="entry name" value="VOC_core"/>
</dbReference>
<dbReference type="AlphaFoldDB" id="A0A0M6WVT7"/>
<dbReference type="Proteomes" id="UP000095673">
    <property type="component" value="Unassembled WGS sequence"/>
</dbReference>
<evidence type="ECO:0000259" key="1">
    <source>
        <dbReference type="PROSITE" id="PS51819"/>
    </source>
</evidence>
<dbReference type="Proteomes" id="UP000479563">
    <property type="component" value="Unassembled WGS sequence"/>
</dbReference>